<feature type="region of interest" description="Disordered" evidence="1">
    <location>
        <begin position="190"/>
        <end position="227"/>
    </location>
</feature>
<feature type="domain" description="N-acetyltransferase" evidence="2">
    <location>
        <begin position="1"/>
        <end position="166"/>
    </location>
</feature>
<keyword evidence="4" id="KW-1185">Reference proteome</keyword>
<accession>A0ABS1VYW2</accession>
<dbReference type="Proteomes" id="UP000598996">
    <property type="component" value="Unassembled WGS sequence"/>
</dbReference>
<comment type="caution">
    <text evidence="3">The sequence shown here is derived from an EMBL/GenBank/DDBJ whole genome shotgun (WGS) entry which is preliminary data.</text>
</comment>
<dbReference type="RefSeq" id="WP_202996393.1">
    <property type="nucleotide sequence ID" value="NZ_JAENHO010000012.1"/>
</dbReference>
<organism evidence="3 4">
    <name type="scientific">Paractinoplanes lichenicola</name>
    <dbReference type="NCBI Taxonomy" id="2802976"/>
    <lineage>
        <taxon>Bacteria</taxon>
        <taxon>Bacillati</taxon>
        <taxon>Actinomycetota</taxon>
        <taxon>Actinomycetes</taxon>
        <taxon>Micromonosporales</taxon>
        <taxon>Micromonosporaceae</taxon>
        <taxon>Paractinoplanes</taxon>
    </lineage>
</organism>
<sequence>MRLEPLTHEHSGDLAVAVGGERESFGWTWVPAPGEVDDYIDQQLGRAADGVLTPYAQVDLRSGRAVGATAYWEPRRRPGSGELYAIEVGFTWLAAEAQGTGINTEAKLLLFQNAFENWHVERVDLKTDARNARSRAAIAATGATFEGVLRRWSRSWVPGEEGRLRDSAIFSIIEPEWPACRAHLRRRLVAKKEQDTAQQDTAQQDTAQQDTAQQDTAQQERATGGAQ</sequence>
<dbReference type="Pfam" id="PF13302">
    <property type="entry name" value="Acetyltransf_3"/>
    <property type="match status" value="1"/>
</dbReference>
<name>A0ABS1VYW2_9ACTN</name>
<dbReference type="InterPro" id="IPR000182">
    <property type="entry name" value="GNAT_dom"/>
</dbReference>
<dbReference type="SUPFAM" id="SSF55729">
    <property type="entry name" value="Acyl-CoA N-acyltransferases (Nat)"/>
    <property type="match status" value="1"/>
</dbReference>
<protein>
    <submittedName>
        <fullName evidence="3">GNAT family N-acetyltransferase</fullName>
    </submittedName>
</protein>
<reference evidence="3 4" key="1">
    <citation type="submission" date="2021-01" db="EMBL/GenBank/DDBJ databases">
        <title>Actinoplanes sp. nov. LDG1-01 isolated from lichen.</title>
        <authorList>
            <person name="Saeng-In P."/>
            <person name="Phongsopitanun W."/>
            <person name="Kanchanasin P."/>
            <person name="Yuki M."/>
            <person name="Kudo T."/>
            <person name="Ohkuma M."/>
            <person name="Tanasupawat S."/>
        </authorList>
    </citation>
    <scope>NUCLEOTIDE SEQUENCE [LARGE SCALE GENOMIC DNA]</scope>
    <source>
        <strain evidence="3 4">LDG1-01</strain>
    </source>
</reference>
<dbReference type="EMBL" id="JAENHO010000012">
    <property type="protein sequence ID" value="MBL7259684.1"/>
    <property type="molecule type" value="Genomic_DNA"/>
</dbReference>
<dbReference type="InterPro" id="IPR016181">
    <property type="entry name" value="Acyl_CoA_acyltransferase"/>
</dbReference>
<evidence type="ECO:0000313" key="4">
    <source>
        <dbReference type="Proteomes" id="UP000598996"/>
    </source>
</evidence>
<gene>
    <name evidence="3" type="ORF">JKJ07_35740</name>
</gene>
<feature type="compositionally biased region" description="Low complexity" evidence="1">
    <location>
        <begin position="196"/>
        <end position="219"/>
    </location>
</feature>
<evidence type="ECO:0000256" key="1">
    <source>
        <dbReference type="SAM" id="MobiDB-lite"/>
    </source>
</evidence>
<dbReference type="PANTHER" id="PTHR43610:SF1">
    <property type="entry name" value="N-ACETYLTRANSFERASE DOMAIN-CONTAINING PROTEIN"/>
    <property type="match status" value="1"/>
</dbReference>
<dbReference type="Gene3D" id="3.40.630.30">
    <property type="match status" value="1"/>
</dbReference>
<dbReference type="PANTHER" id="PTHR43610">
    <property type="entry name" value="BLL6696 PROTEIN"/>
    <property type="match status" value="1"/>
</dbReference>
<proteinExistence type="predicted"/>
<evidence type="ECO:0000259" key="2">
    <source>
        <dbReference type="PROSITE" id="PS51186"/>
    </source>
</evidence>
<dbReference type="PROSITE" id="PS51186">
    <property type="entry name" value="GNAT"/>
    <property type="match status" value="1"/>
</dbReference>
<evidence type="ECO:0000313" key="3">
    <source>
        <dbReference type="EMBL" id="MBL7259684.1"/>
    </source>
</evidence>